<accession>A0A5C7GRN7</accession>
<keyword evidence="1" id="KW-0927">Auxin signaling pathway</keyword>
<dbReference type="Pfam" id="PF18511">
    <property type="entry name" value="F-box_5"/>
    <property type="match status" value="1"/>
</dbReference>
<comment type="caution">
    <text evidence="4">The sequence shown here is derived from an EMBL/GenBank/DDBJ whole genome shotgun (WGS) entry which is preliminary data.</text>
</comment>
<dbReference type="CDD" id="cd22159">
    <property type="entry name" value="F-box_AtTIR1-like"/>
    <property type="match status" value="1"/>
</dbReference>
<dbReference type="InterPro" id="IPR001810">
    <property type="entry name" value="F-box_dom"/>
</dbReference>
<protein>
    <recommendedName>
        <fullName evidence="3">F-box domain-containing protein</fullName>
    </recommendedName>
</protein>
<feature type="region of interest" description="Disordered" evidence="2">
    <location>
        <begin position="1"/>
        <end position="26"/>
    </location>
</feature>
<organism evidence="4 5">
    <name type="scientific">Acer yangbiense</name>
    <dbReference type="NCBI Taxonomy" id="1000413"/>
    <lineage>
        <taxon>Eukaryota</taxon>
        <taxon>Viridiplantae</taxon>
        <taxon>Streptophyta</taxon>
        <taxon>Embryophyta</taxon>
        <taxon>Tracheophyta</taxon>
        <taxon>Spermatophyta</taxon>
        <taxon>Magnoliopsida</taxon>
        <taxon>eudicotyledons</taxon>
        <taxon>Gunneridae</taxon>
        <taxon>Pentapetalae</taxon>
        <taxon>rosids</taxon>
        <taxon>malvids</taxon>
        <taxon>Sapindales</taxon>
        <taxon>Sapindaceae</taxon>
        <taxon>Hippocastanoideae</taxon>
        <taxon>Acereae</taxon>
        <taxon>Acer</taxon>
    </lineage>
</organism>
<dbReference type="InterPro" id="IPR041101">
    <property type="entry name" value="Transp_inhibit"/>
</dbReference>
<dbReference type="GO" id="GO:0009734">
    <property type="term" value="P:auxin-activated signaling pathway"/>
    <property type="evidence" value="ECO:0007669"/>
    <property type="project" value="UniProtKB-KW"/>
</dbReference>
<dbReference type="AlphaFoldDB" id="A0A5C7GRN7"/>
<evidence type="ECO:0000256" key="1">
    <source>
        <dbReference type="ARBA" id="ARBA00023294"/>
    </source>
</evidence>
<dbReference type="Gene3D" id="1.20.1280.50">
    <property type="match status" value="1"/>
</dbReference>
<dbReference type="Gene3D" id="3.80.10.10">
    <property type="entry name" value="Ribonuclease Inhibitor"/>
    <property type="match status" value="1"/>
</dbReference>
<dbReference type="InterPro" id="IPR036047">
    <property type="entry name" value="F-box-like_dom_sf"/>
</dbReference>
<dbReference type="InterPro" id="IPR041567">
    <property type="entry name" value="COI1_F-box"/>
</dbReference>
<gene>
    <name evidence="4" type="ORF">EZV62_026577</name>
</gene>
<dbReference type="Proteomes" id="UP000323000">
    <property type="component" value="Chromosome 13"/>
</dbReference>
<feature type="compositionally biased region" description="Low complexity" evidence="2">
    <location>
        <begin position="12"/>
        <end position="26"/>
    </location>
</feature>
<keyword evidence="5" id="KW-1185">Reference proteome</keyword>
<dbReference type="SMART" id="SM00256">
    <property type="entry name" value="FBOX"/>
    <property type="match status" value="1"/>
</dbReference>
<feature type="domain" description="F-box" evidence="3">
    <location>
        <begin position="26"/>
        <end position="67"/>
    </location>
</feature>
<reference evidence="5" key="1">
    <citation type="journal article" date="2019" name="Gigascience">
        <title>De novo genome assembly of the endangered Acer yangbiense, a plant species with extremely small populations endemic to Yunnan Province, China.</title>
        <authorList>
            <person name="Yang J."/>
            <person name="Wariss H.M."/>
            <person name="Tao L."/>
            <person name="Zhang R."/>
            <person name="Yun Q."/>
            <person name="Hollingsworth P."/>
            <person name="Dao Z."/>
            <person name="Luo G."/>
            <person name="Guo H."/>
            <person name="Ma Y."/>
            <person name="Sun W."/>
        </authorList>
    </citation>
    <scope>NUCLEOTIDE SEQUENCE [LARGE SCALE GENOMIC DNA]</scope>
    <source>
        <strain evidence="5">cv. Malutang</strain>
    </source>
</reference>
<dbReference type="FunFam" id="1.20.1280.50:FF:000006">
    <property type="entry name" value="Transport inhibitor response 1"/>
    <property type="match status" value="1"/>
</dbReference>
<evidence type="ECO:0000313" key="5">
    <source>
        <dbReference type="Proteomes" id="UP000323000"/>
    </source>
</evidence>
<dbReference type="SUPFAM" id="SSF81383">
    <property type="entry name" value="F-box domain"/>
    <property type="match status" value="1"/>
</dbReference>
<evidence type="ECO:0000256" key="2">
    <source>
        <dbReference type="SAM" id="MobiDB-lite"/>
    </source>
</evidence>
<evidence type="ECO:0000313" key="4">
    <source>
        <dbReference type="EMBL" id="TXG47283.1"/>
    </source>
</evidence>
<proteinExistence type="predicted"/>
<evidence type="ECO:0000259" key="3">
    <source>
        <dbReference type="SMART" id="SM00256"/>
    </source>
</evidence>
<dbReference type="OrthoDB" id="423607at2759"/>
<dbReference type="InterPro" id="IPR032675">
    <property type="entry name" value="LRR_dom_sf"/>
</dbReference>
<sequence>MESYSKRKRECPSSPESTQPSSSSTFPDEVLERVLSLLTSHKDRSSVSLVCRNWYHAEQWSRTRVFIGNCYSVSPEILARRFPNIRCITLKGKPRFSDFNLVPHNWGADIHAWLVAFANNYPFLEELRLKRMTVNDESLEFLALNFPNFKVLSLLSCDGFSTDGLAAITTHCK</sequence>
<dbReference type="EMBL" id="VAHF01000013">
    <property type="protein sequence ID" value="TXG47283.1"/>
    <property type="molecule type" value="Genomic_DNA"/>
</dbReference>
<name>A0A5C7GRN7_9ROSI</name>
<dbReference type="SUPFAM" id="SSF52047">
    <property type="entry name" value="RNI-like"/>
    <property type="match status" value="1"/>
</dbReference>
<dbReference type="Pfam" id="PF18791">
    <property type="entry name" value="Transp_inhibit"/>
    <property type="match status" value="1"/>
</dbReference>